<evidence type="ECO:0000256" key="2">
    <source>
        <dbReference type="SAM" id="Phobius"/>
    </source>
</evidence>
<dbReference type="Proteomes" id="UP000091820">
    <property type="component" value="Unassembled WGS sequence"/>
</dbReference>
<dbReference type="EnsemblMetazoa" id="GBRI005788-RA">
    <property type="protein sequence ID" value="GBRI005788-PA"/>
    <property type="gene ID" value="GBRI005788"/>
</dbReference>
<keyword evidence="2" id="KW-0472">Membrane</keyword>
<reference evidence="3" key="2">
    <citation type="submission" date="2020-05" db="UniProtKB">
        <authorList>
            <consortium name="EnsemblMetazoa"/>
        </authorList>
    </citation>
    <scope>IDENTIFICATION</scope>
    <source>
        <strain evidence="3">IAEA</strain>
    </source>
</reference>
<evidence type="ECO:0000313" key="3">
    <source>
        <dbReference type="EnsemblMetazoa" id="GBRI005788-PA"/>
    </source>
</evidence>
<keyword evidence="2" id="KW-0812">Transmembrane</keyword>
<reference evidence="4" key="1">
    <citation type="submission" date="2014-03" db="EMBL/GenBank/DDBJ databases">
        <authorList>
            <person name="Aksoy S."/>
            <person name="Warren W."/>
            <person name="Wilson R.K."/>
        </authorList>
    </citation>
    <scope>NUCLEOTIDE SEQUENCE [LARGE SCALE GENOMIC DNA]</scope>
    <source>
        <strain evidence="4">IAEA</strain>
    </source>
</reference>
<protein>
    <submittedName>
        <fullName evidence="3">Uncharacterized protein</fullName>
    </submittedName>
</protein>
<accession>A0A1A9W4A0</accession>
<feature type="region of interest" description="Disordered" evidence="1">
    <location>
        <begin position="174"/>
        <end position="214"/>
    </location>
</feature>
<dbReference type="AlphaFoldDB" id="A0A1A9W4A0"/>
<dbReference type="STRING" id="37001.A0A1A9W4A0"/>
<organism evidence="3 4">
    <name type="scientific">Glossina brevipalpis</name>
    <dbReference type="NCBI Taxonomy" id="37001"/>
    <lineage>
        <taxon>Eukaryota</taxon>
        <taxon>Metazoa</taxon>
        <taxon>Ecdysozoa</taxon>
        <taxon>Arthropoda</taxon>
        <taxon>Hexapoda</taxon>
        <taxon>Insecta</taxon>
        <taxon>Pterygota</taxon>
        <taxon>Neoptera</taxon>
        <taxon>Endopterygota</taxon>
        <taxon>Diptera</taxon>
        <taxon>Brachycera</taxon>
        <taxon>Muscomorpha</taxon>
        <taxon>Hippoboscoidea</taxon>
        <taxon>Glossinidae</taxon>
        <taxon>Glossina</taxon>
    </lineage>
</organism>
<evidence type="ECO:0000256" key="1">
    <source>
        <dbReference type="SAM" id="MobiDB-lite"/>
    </source>
</evidence>
<name>A0A1A9W4A0_9MUSC</name>
<keyword evidence="4" id="KW-1185">Reference proteome</keyword>
<keyword evidence="2" id="KW-1133">Transmembrane helix</keyword>
<evidence type="ECO:0000313" key="4">
    <source>
        <dbReference type="Proteomes" id="UP000091820"/>
    </source>
</evidence>
<sequence>MSLIAGNNYGDSDTSSIGNGLLKNNAYDKYEKLIETTTTTRTKTLTANATRQQINENSKNRWHISNPPSPPYHRLHTTPKNFDGTSDRYFLSNALSANANANILPSTSVATILPTFVSVSTRLLPATQSATNITVPMQTQTLLSQSKSTSSELLLPPDDDSYSVSVSSSHLNTVSSSSSSYYQHPLSSSSNSSTYLTTPSSASPPSSSSSSSSSSSTTTSLFCYCCNNFIARCCFGSPFVKAVNVRRCVLALFAITVMTIFYYTHYVDTGNLTFSRISPYHTKSKNLIPLSGACKRSTINNASNSQDCHIYKYKI</sequence>
<proteinExistence type="predicted"/>
<feature type="transmembrane region" description="Helical" evidence="2">
    <location>
        <begin position="248"/>
        <end position="266"/>
    </location>
</feature>
<dbReference type="VEuPathDB" id="VectorBase:GBRI005788"/>